<organism evidence="1 2">
    <name type="scientific">Gracilibacillus pellucidus</name>
    <dbReference type="NCBI Taxonomy" id="3095368"/>
    <lineage>
        <taxon>Bacteria</taxon>
        <taxon>Bacillati</taxon>
        <taxon>Bacillota</taxon>
        <taxon>Bacilli</taxon>
        <taxon>Bacillales</taxon>
        <taxon>Bacillaceae</taxon>
        <taxon>Gracilibacillus</taxon>
    </lineage>
</organism>
<evidence type="ECO:0000313" key="2">
    <source>
        <dbReference type="Proteomes" id="UP001277972"/>
    </source>
</evidence>
<evidence type="ECO:0000313" key="1">
    <source>
        <dbReference type="EMBL" id="MDX8047294.1"/>
    </source>
</evidence>
<protein>
    <submittedName>
        <fullName evidence="1">Uncharacterized protein</fullName>
    </submittedName>
</protein>
<proteinExistence type="predicted"/>
<gene>
    <name evidence="1" type="ORF">SH601_15090</name>
</gene>
<dbReference type="Proteomes" id="UP001277972">
    <property type="component" value="Unassembled WGS sequence"/>
</dbReference>
<name>A0ACC6M8M5_9BACI</name>
<accession>A0ACC6M8M5</accession>
<sequence length="146" mass="17028">MSETASLRVKVRKEYLPFYKDLIRKKIFKEHNEFFTFCCSIGKDRYDENRQIPLVELCHAYTFKEDQQTVLRTLVFSKTSTLYAERELFAIAEMMADAGFNILMETVLSDLVIIHEGDLSLKPGMERDVQLALSKYTNEVLNVVPF</sequence>
<dbReference type="EMBL" id="JAWZSR010000010">
    <property type="protein sequence ID" value="MDX8047294.1"/>
    <property type="molecule type" value="Genomic_DNA"/>
</dbReference>
<reference evidence="1" key="1">
    <citation type="submission" date="2023-11" db="EMBL/GenBank/DDBJ databases">
        <title>Gracilibacillus pellucida a moderately halophilic bacterium isolated from saline soil in Xinjiang province.</title>
        <authorList>
            <person name="Zhang Z."/>
            <person name="Tan F."/>
            <person name="Wang Y."/>
            <person name="Xia M."/>
        </authorList>
    </citation>
    <scope>NUCLEOTIDE SEQUENCE</scope>
    <source>
        <strain evidence="1">S3-1-1</strain>
    </source>
</reference>
<comment type="caution">
    <text evidence="1">The sequence shown here is derived from an EMBL/GenBank/DDBJ whole genome shotgun (WGS) entry which is preliminary data.</text>
</comment>
<keyword evidence="2" id="KW-1185">Reference proteome</keyword>